<keyword evidence="1" id="KW-0479">Metal-binding</keyword>
<evidence type="ECO:0000256" key="2">
    <source>
        <dbReference type="ARBA" id="ARBA00022737"/>
    </source>
</evidence>
<dbReference type="Pfam" id="PF03107">
    <property type="entry name" value="C1_2"/>
    <property type="match status" value="2"/>
</dbReference>
<reference evidence="6" key="1">
    <citation type="journal article" date="2018" name="DNA Res.">
        <title>Multiple hybrid de novo genome assembly of finger millet, an orphan allotetraploid crop.</title>
        <authorList>
            <person name="Hatakeyama M."/>
            <person name="Aluri S."/>
            <person name="Balachadran M.T."/>
            <person name="Sivarajan S.R."/>
            <person name="Patrignani A."/>
            <person name="Gruter S."/>
            <person name="Poveda L."/>
            <person name="Shimizu-Inatsugi R."/>
            <person name="Baeten J."/>
            <person name="Francoijs K.J."/>
            <person name="Nataraja K.N."/>
            <person name="Reddy Y.A.N."/>
            <person name="Phadnis S."/>
            <person name="Ravikumar R.L."/>
            <person name="Schlapbach R."/>
            <person name="Sreeman S.M."/>
            <person name="Shimizu K.K."/>
        </authorList>
    </citation>
    <scope>NUCLEOTIDE SEQUENCE</scope>
</reference>
<proteinExistence type="predicted"/>
<sequence length="261" mass="28903">MYDNLPAEISHNAHPAHKLTLKLVTSDDGRPFRCNGCREPGSGEGRRYRCDTCEFDLHTSCAVAESTLKHPLFGDLEFKLLHSPSPPSADGKFCNACGHVTSGFVYHCSSKDLDLHPCCAALKMETVLPGGHMLELCKEAKKDCLVCREKGHPAGTSWNKKFLDALRKHKLWAYRWNYGGGDDGYLHIACMKKIAVQSWEQTYQDSPGGGIVEASVPVMKSMMQWRLFRNTDNSSREKTAAIELVANTAQIFSQASSSAPH</sequence>
<evidence type="ECO:0000313" key="7">
    <source>
        <dbReference type="Proteomes" id="UP001054889"/>
    </source>
</evidence>
<accession>A0AAV5FNN6</accession>
<feature type="domain" description="DC1" evidence="5">
    <location>
        <begin position="13"/>
        <end position="62"/>
    </location>
</feature>
<keyword evidence="7" id="KW-1185">Reference proteome</keyword>
<evidence type="ECO:0000256" key="3">
    <source>
        <dbReference type="ARBA" id="ARBA00022771"/>
    </source>
</evidence>
<dbReference type="GO" id="GO:0008270">
    <property type="term" value="F:zinc ion binding"/>
    <property type="evidence" value="ECO:0007669"/>
    <property type="project" value="UniProtKB-KW"/>
</dbReference>
<dbReference type="InterPro" id="IPR046349">
    <property type="entry name" value="C1-like_sf"/>
</dbReference>
<organism evidence="6 7">
    <name type="scientific">Eleusine coracana subsp. coracana</name>
    <dbReference type="NCBI Taxonomy" id="191504"/>
    <lineage>
        <taxon>Eukaryota</taxon>
        <taxon>Viridiplantae</taxon>
        <taxon>Streptophyta</taxon>
        <taxon>Embryophyta</taxon>
        <taxon>Tracheophyta</taxon>
        <taxon>Spermatophyta</taxon>
        <taxon>Magnoliopsida</taxon>
        <taxon>Liliopsida</taxon>
        <taxon>Poales</taxon>
        <taxon>Poaceae</taxon>
        <taxon>PACMAD clade</taxon>
        <taxon>Chloridoideae</taxon>
        <taxon>Cynodonteae</taxon>
        <taxon>Eleusininae</taxon>
        <taxon>Eleusine</taxon>
    </lineage>
</organism>
<reference evidence="6" key="2">
    <citation type="submission" date="2021-12" db="EMBL/GenBank/DDBJ databases">
        <title>Resequencing data analysis of finger millet.</title>
        <authorList>
            <person name="Hatakeyama M."/>
            <person name="Aluri S."/>
            <person name="Balachadran M.T."/>
            <person name="Sivarajan S.R."/>
            <person name="Poveda L."/>
            <person name="Shimizu-Inatsugi R."/>
            <person name="Schlapbach R."/>
            <person name="Sreeman S.M."/>
            <person name="Shimizu K.K."/>
        </authorList>
    </citation>
    <scope>NUCLEOTIDE SEQUENCE</scope>
</reference>
<dbReference type="Proteomes" id="UP001054889">
    <property type="component" value="Unassembled WGS sequence"/>
</dbReference>
<keyword evidence="3" id="KW-0863">Zinc-finger</keyword>
<comment type="caution">
    <text evidence="6">The sequence shown here is derived from an EMBL/GenBank/DDBJ whole genome shotgun (WGS) entry which is preliminary data.</text>
</comment>
<dbReference type="InterPro" id="IPR043145">
    <property type="entry name" value="Znf_ZZ_sf"/>
</dbReference>
<gene>
    <name evidence="6" type="primary">gb24711</name>
    <name evidence="6" type="ORF">PR202_gb24711</name>
</gene>
<keyword evidence="4" id="KW-0862">Zinc</keyword>
<keyword evidence="2" id="KW-0677">Repeat</keyword>
<feature type="domain" description="DC1" evidence="5">
    <location>
        <begin position="81"/>
        <end position="120"/>
    </location>
</feature>
<evidence type="ECO:0000259" key="5">
    <source>
        <dbReference type="Pfam" id="PF03107"/>
    </source>
</evidence>
<evidence type="ECO:0000256" key="4">
    <source>
        <dbReference type="ARBA" id="ARBA00022833"/>
    </source>
</evidence>
<dbReference type="AlphaFoldDB" id="A0AAV5FNN6"/>
<dbReference type="InterPro" id="IPR004146">
    <property type="entry name" value="DC1"/>
</dbReference>
<dbReference type="PANTHER" id="PTHR46477:SF21">
    <property type="entry name" value="CYSTEINE_HISTIDINE-RICH C1 DOMAIN FAMILY PROTEIN"/>
    <property type="match status" value="1"/>
</dbReference>
<dbReference type="SUPFAM" id="SSF57889">
    <property type="entry name" value="Cysteine-rich domain"/>
    <property type="match status" value="1"/>
</dbReference>
<name>A0AAV5FNN6_ELECO</name>
<evidence type="ECO:0000313" key="6">
    <source>
        <dbReference type="EMBL" id="GJN35896.1"/>
    </source>
</evidence>
<dbReference type="Gene3D" id="3.30.60.90">
    <property type="match status" value="1"/>
</dbReference>
<dbReference type="PANTHER" id="PTHR46477">
    <property type="entry name" value="CYSTEINE/HISTIDINE-RICH C1 DOMAIN FAMILY PROTEIN"/>
    <property type="match status" value="1"/>
</dbReference>
<dbReference type="EMBL" id="BQKI01000088">
    <property type="protein sequence ID" value="GJN35896.1"/>
    <property type="molecule type" value="Genomic_DNA"/>
</dbReference>
<evidence type="ECO:0000256" key="1">
    <source>
        <dbReference type="ARBA" id="ARBA00022723"/>
    </source>
</evidence>
<protein>
    <recommendedName>
        <fullName evidence="5">DC1 domain-containing protein</fullName>
    </recommendedName>
</protein>